<dbReference type="Proteomes" id="UP000027195">
    <property type="component" value="Unassembled WGS sequence"/>
</dbReference>
<evidence type="ECO:0000313" key="4">
    <source>
        <dbReference type="EMBL" id="KDQ11464.1"/>
    </source>
</evidence>
<dbReference type="InParanoid" id="A0A067M7E0"/>
<name>A0A067M7E0_BOTB1</name>
<evidence type="ECO:0000256" key="1">
    <source>
        <dbReference type="ARBA" id="ARBA00022737"/>
    </source>
</evidence>
<dbReference type="InterPro" id="IPR050745">
    <property type="entry name" value="Multifunctional_regulatory"/>
</dbReference>
<proteinExistence type="predicted"/>
<sequence length="417" mass="44620">MATTTVHARKYNELPDAAGCTRLHYAALDGNSKLVRALVEQGADVLASDLGGRQPLHYLADSKLISHTLYPFDAVHIVQDLLRAGAKLDARDGLGETPLSRAYRNPSSYPFRVLVGAAADLAHLGPKYGHHIPMFIDRVLHLNNPAITLEALLPAGIGIHSQDSQGSTCLSRAAWLGSPAAVRALLRAGVDPTVDGHLGNSPLHYASNLMQHPGGKDAVIALIDAGAHTDVWCNEGMGGIPLNYAVEYECPSAFRILIFKGAKICTNLSFSDSFVCTAAGVDAVVDAVEAGLDWDFREKIRSSSRVLCRAAQRGSPLAVAKLLYLGADPNFRDEKGRNPLHYTAELTHHFDGQWQIPPLLVAGADINAVDMYGHTPLHLALSNSSPPAARLLVQLDAKLDPERGCPCRGLPRARGSG</sequence>
<feature type="repeat" description="ANK" evidence="3">
    <location>
        <begin position="335"/>
        <end position="371"/>
    </location>
</feature>
<keyword evidence="5" id="KW-1185">Reference proteome</keyword>
<dbReference type="HOGENOM" id="CLU_000134_18_0_1"/>
<evidence type="ECO:0000256" key="2">
    <source>
        <dbReference type="ARBA" id="ARBA00023043"/>
    </source>
</evidence>
<dbReference type="GO" id="GO:0005634">
    <property type="term" value="C:nucleus"/>
    <property type="evidence" value="ECO:0007669"/>
    <property type="project" value="TreeGrafter"/>
</dbReference>
<keyword evidence="1" id="KW-0677">Repeat</keyword>
<accession>A0A067M7E0</accession>
<dbReference type="PANTHER" id="PTHR24189:SF50">
    <property type="entry name" value="ANKYRIN REPEAT AND SOCS BOX PROTEIN 2"/>
    <property type="match status" value="1"/>
</dbReference>
<dbReference type="PROSITE" id="PS50297">
    <property type="entry name" value="ANK_REP_REGION"/>
    <property type="match status" value="2"/>
</dbReference>
<evidence type="ECO:0000256" key="3">
    <source>
        <dbReference type="PROSITE-ProRule" id="PRU00023"/>
    </source>
</evidence>
<organism evidence="4 5">
    <name type="scientific">Botryobasidium botryosum (strain FD-172 SS1)</name>
    <dbReference type="NCBI Taxonomy" id="930990"/>
    <lineage>
        <taxon>Eukaryota</taxon>
        <taxon>Fungi</taxon>
        <taxon>Dikarya</taxon>
        <taxon>Basidiomycota</taxon>
        <taxon>Agaricomycotina</taxon>
        <taxon>Agaricomycetes</taxon>
        <taxon>Cantharellales</taxon>
        <taxon>Botryobasidiaceae</taxon>
        <taxon>Botryobasidium</taxon>
    </lineage>
</organism>
<dbReference type="SMART" id="SM00248">
    <property type="entry name" value="ANK"/>
    <property type="match status" value="7"/>
</dbReference>
<gene>
    <name evidence="4" type="ORF">BOTBODRAFT_455995</name>
</gene>
<feature type="repeat" description="ANK" evidence="3">
    <location>
        <begin position="18"/>
        <end position="50"/>
    </location>
</feature>
<dbReference type="PANTHER" id="PTHR24189">
    <property type="entry name" value="MYOTROPHIN"/>
    <property type="match status" value="1"/>
</dbReference>
<protein>
    <submittedName>
        <fullName evidence="4">Uncharacterized protein</fullName>
    </submittedName>
</protein>
<feature type="repeat" description="ANK" evidence="3">
    <location>
        <begin position="372"/>
        <end position="404"/>
    </location>
</feature>
<dbReference type="Pfam" id="PF00023">
    <property type="entry name" value="Ank"/>
    <property type="match status" value="1"/>
</dbReference>
<keyword evidence="2 3" id="KW-0040">ANK repeat</keyword>
<evidence type="ECO:0000313" key="5">
    <source>
        <dbReference type="Proteomes" id="UP000027195"/>
    </source>
</evidence>
<dbReference type="SUPFAM" id="SSF48403">
    <property type="entry name" value="Ankyrin repeat"/>
    <property type="match status" value="1"/>
</dbReference>
<dbReference type="GO" id="GO:0005737">
    <property type="term" value="C:cytoplasm"/>
    <property type="evidence" value="ECO:0007669"/>
    <property type="project" value="TreeGrafter"/>
</dbReference>
<dbReference type="Pfam" id="PF12796">
    <property type="entry name" value="Ank_2"/>
    <property type="match status" value="2"/>
</dbReference>
<dbReference type="AlphaFoldDB" id="A0A067M7E0"/>
<dbReference type="InterPro" id="IPR002110">
    <property type="entry name" value="Ankyrin_rpt"/>
</dbReference>
<dbReference type="InterPro" id="IPR036770">
    <property type="entry name" value="Ankyrin_rpt-contain_sf"/>
</dbReference>
<dbReference type="EMBL" id="KL198058">
    <property type="protein sequence ID" value="KDQ11464.1"/>
    <property type="molecule type" value="Genomic_DNA"/>
</dbReference>
<dbReference type="PROSITE" id="PS50088">
    <property type="entry name" value="ANK_REPEAT"/>
    <property type="match status" value="3"/>
</dbReference>
<dbReference type="Gene3D" id="1.25.40.20">
    <property type="entry name" value="Ankyrin repeat-containing domain"/>
    <property type="match status" value="3"/>
</dbReference>
<reference evidence="5" key="1">
    <citation type="journal article" date="2014" name="Proc. Natl. Acad. Sci. U.S.A.">
        <title>Extensive sampling of basidiomycete genomes demonstrates inadequacy of the white-rot/brown-rot paradigm for wood decay fungi.</title>
        <authorList>
            <person name="Riley R."/>
            <person name="Salamov A.A."/>
            <person name="Brown D.W."/>
            <person name="Nagy L.G."/>
            <person name="Floudas D."/>
            <person name="Held B.W."/>
            <person name="Levasseur A."/>
            <person name="Lombard V."/>
            <person name="Morin E."/>
            <person name="Otillar R."/>
            <person name="Lindquist E.A."/>
            <person name="Sun H."/>
            <person name="LaButti K.M."/>
            <person name="Schmutz J."/>
            <person name="Jabbour D."/>
            <person name="Luo H."/>
            <person name="Baker S.E."/>
            <person name="Pisabarro A.G."/>
            <person name="Walton J.D."/>
            <person name="Blanchette R.A."/>
            <person name="Henrissat B."/>
            <person name="Martin F."/>
            <person name="Cullen D."/>
            <person name="Hibbett D.S."/>
            <person name="Grigoriev I.V."/>
        </authorList>
    </citation>
    <scope>NUCLEOTIDE SEQUENCE [LARGE SCALE GENOMIC DNA]</scope>
    <source>
        <strain evidence="5">FD-172 SS1</strain>
    </source>
</reference>
<dbReference type="OrthoDB" id="194358at2759"/>